<gene>
    <name evidence="1" type="ORF">PF001_g6300</name>
</gene>
<evidence type="ECO:0008006" key="3">
    <source>
        <dbReference type="Google" id="ProtNLM"/>
    </source>
</evidence>
<evidence type="ECO:0000313" key="1">
    <source>
        <dbReference type="EMBL" id="KAE9318582.1"/>
    </source>
</evidence>
<dbReference type="PANTHER" id="PTHR37066:SF1">
    <property type="entry name" value="LNS2_PITP DOMAIN-CONTAINING PROTEIN"/>
    <property type="match status" value="1"/>
</dbReference>
<dbReference type="AlphaFoldDB" id="A0A6A4E8C8"/>
<dbReference type="EMBL" id="QXGE01000250">
    <property type="protein sequence ID" value="KAE9318582.1"/>
    <property type="molecule type" value="Genomic_DNA"/>
</dbReference>
<evidence type="ECO:0000313" key="2">
    <source>
        <dbReference type="Proteomes" id="UP000437068"/>
    </source>
</evidence>
<reference evidence="1 2" key="1">
    <citation type="submission" date="2018-08" db="EMBL/GenBank/DDBJ databases">
        <title>Genomic investigation of the strawberry pathogen Phytophthora fragariae indicates pathogenicity is determined by transcriptional variation in three key races.</title>
        <authorList>
            <person name="Adams T.M."/>
            <person name="Armitage A.D."/>
            <person name="Sobczyk M.K."/>
            <person name="Bates H.J."/>
            <person name="Dunwell J.M."/>
            <person name="Nellist C.F."/>
            <person name="Harrison R.J."/>
        </authorList>
    </citation>
    <scope>NUCLEOTIDE SEQUENCE [LARGE SCALE GENOMIC DNA]</scope>
    <source>
        <strain evidence="1 2">A4</strain>
    </source>
</reference>
<protein>
    <recommendedName>
        <fullName evidence="3">Helicase-associated domain-containing protein</fullName>
    </recommendedName>
</protein>
<comment type="caution">
    <text evidence="1">The sequence shown here is derived from an EMBL/GenBank/DDBJ whole genome shotgun (WGS) entry which is preliminary data.</text>
</comment>
<accession>A0A6A4E8C8</accession>
<sequence length="833" mass="98283">MAWQKAVKPSLLTFLELKKHLIVPVAFVVPHGDEAWPRVAWGYPLGKHAMWLRKKWREGGDRIDPTQRKELDEMPFAWDPIQYKWDRFVLPALRRFYELNGHTDVAREFVIPKTSAEWPEHLWGQRLGFKVMNIRKRGDFAKQVEADKDELERVHFCHDSTLYERNWREKVIPALRVFRQEFGHCNVSSGFTVPSHLPWPEAAWEMNLGYIVQMTRGGSISGNQHKRELEELGFVWDFYEFEWSERIMPALEIFHRLEGHCRVPNSFVVPSDDNWLKVSWDLKLGNVISGIRSKGCYSTQISRDKTRLEELGFVWDFYEFEWSERIMPALETFHRLEGHCRISRDKTRLEELGFVWDFYEFEWSERIMPALETFHRLEGHCRVPNSFVVPSDDNWLKVSWDLKLGNVVRGIRSKGSYSTQISRDKTRLEELGFVWDFNEYEWSERVMPALESFHRLEGHCRVPKSFVVPSDDNWPIALWGLKVGNVVSGIRSKGSYSTQISRDKTRLKELGFVWDFYEYEWSERIMPALETFHRLEGHCRVPKSFVVPSDENWPIALWGLKIGNVVSGIRSKGSYSTQISRDKTRLEELGFVWDFYEFEWSERIMPALETFHRLEGHCRVPNSFVVPSDDNWLKVSWDLKLGNVVRGIRSKGSYSTQISRDKTRLEELGFVWDFYEFEWSERIMPALETFHRLEGHCRVPNSFVVPSDDNWLKVSWDLKLGNVVRGIRSKGSYSTQISRDKTRLEELGFVWDFNEYEWSERVMPALESFHRLEGHCRVPKSFVVPSDENWPIALWGLKIGNVVSGIRSKGCYSTQISRNRTRLEELGFQFRKP</sequence>
<name>A0A6A4E8C8_9STRA</name>
<organism evidence="1 2">
    <name type="scientific">Phytophthora fragariae</name>
    <dbReference type="NCBI Taxonomy" id="53985"/>
    <lineage>
        <taxon>Eukaryota</taxon>
        <taxon>Sar</taxon>
        <taxon>Stramenopiles</taxon>
        <taxon>Oomycota</taxon>
        <taxon>Peronosporomycetes</taxon>
        <taxon>Peronosporales</taxon>
        <taxon>Peronosporaceae</taxon>
        <taxon>Phytophthora</taxon>
    </lineage>
</organism>
<proteinExistence type="predicted"/>
<dbReference type="Proteomes" id="UP000437068">
    <property type="component" value="Unassembled WGS sequence"/>
</dbReference>
<dbReference type="PANTHER" id="PTHR37066">
    <property type="entry name" value="HELICASE-ASSOCIATED"/>
    <property type="match status" value="1"/>
</dbReference>